<dbReference type="HOGENOM" id="CLU_196676_0_0_4"/>
<dbReference type="STRING" id="395494.Galf_0620"/>
<dbReference type="Pfam" id="PF10047">
    <property type="entry name" value="DUF2281"/>
    <property type="match status" value="1"/>
</dbReference>
<feature type="domain" description="DUF2281" evidence="1">
    <location>
        <begin position="5"/>
        <end position="42"/>
    </location>
</feature>
<sequence>MGYAELIETLQNLPQDKRAEVFDFVEFLAARSKMARSTQHEPEEWTDGEFAQFAMRQALRGMENEDVSYTRDDLKERWQ</sequence>
<evidence type="ECO:0000313" key="3">
    <source>
        <dbReference type="Proteomes" id="UP000001235"/>
    </source>
</evidence>
<dbReference type="AlphaFoldDB" id="D9SCX3"/>
<dbReference type="RefSeq" id="WP_013292604.1">
    <property type="nucleotide sequence ID" value="NC_014394.1"/>
</dbReference>
<dbReference type="KEGG" id="gca:Galf_0620"/>
<organism evidence="2 3">
    <name type="scientific">Gallionella capsiferriformans (strain ES-2)</name>
    <name type="common">Gallionella ferruginea capsiferriformans (strain ES-2)</name>
    <dbReference type="NCBI Taxonomy" id="395494"/>
    <lineage>
        <taxon>Bacteria</taxon>
        <taxon>Pseudomonadati</taxon>
        <taxon>Pseudomonadota</taxon>
        <taxon>Betaproteobacteria</taxon>
        <taxon>Nitrosomonadales</taxon>
        <taxon>Gallionellaceae</taxon>
        <taxon>Gallionella</taxon>
    </lineage>
</organism>
<reference evidence="2 3" key="1">
    <citation type="submission" date="2010-08" db="EMBL/GenBank/DDBJ databases">
        <title>Complete sequence of Gallionella capsiferriformans ES-2.</title>
        <authorList>
            <consortium name="US DOE Joint Genome Institute"/>
            <person name="Lucas S."/>
            <person name="Copeland A."/>
            <person name="Lapidus A."/>
            <person name="Cheng J.-F."/>
            <person name="Bruce D."/>
            <person name="Goodwin L."/>
            <person name="Pitluck S."/>
            <person name="Chertkov O."/>
            <person name="Davenport K.W."/>
            <person name="Detter J.C."/>
            <person name="Han C."/>
            <person name="Tapia R."/>
            <person name="Land M."/>
            <person name="Hauser L."/>
            <person name="Chang Y.-J."/>
            <person name="Jeffries C."/>
            <person name="Kyrpides N."/>
            <person name="Ivanova N."/>
            <person name="Mikhailova N."/>
            <person name="Shelobolina E.S."/>
            <person name="Picardal F."/>
            <person name="Roden E."/>
            <person name="Emerson D."/>
            <person name="Woyke T."/>
        </authorList>
    </citation>
    <scope>NUCLEOTIDE SEQUENCE [LARGE SCALE GENOMIC DNA]</scope>
    <source>
        <strain evidence="2 3">ES-2</strain>
    </source>
</reference>
<keyword evidence="3" id="KW-1185">Reference proteome</keyword>
<evidence type="ECO:0000313" key="2">
    <source>
        <dbReference type="EMBL" id="ADL54662.1"/>
    </source>
</evidence>
<gene>
    <name evidence="2" type="ordered locus">Galf_0620</name>
</gene>
<dbReference type="Proteomes" id="UP000001235">
    <property type="component" value="Chromosome"/>
</dbReference>
<dbReference type="EMBL" id="CP002159">
    <property type="protein sequence ID" value="ADL54662.1"/>
    <property type="molecule type" value="Genomic_DNA"/>
</dbReference>
<protein>
    <recommendedName>
        <fullName evidence="1">DUF2281 domain-containing protein</fullName>
    </recommendedName>
</protein>
<name>D9SCX3_GALCS</name>
<proteinExistence type="predicted"/>
<dbReference type="InterPro" id="IPR018739">
    <property type="entry name" value="DUF2281"/>
</dbReference>
<accession>D9SCX3</accession>
<evidence type="ECO:0000259" key="1">
    <source>
        <dbReference type="Pfam" id="PF10047"/>
    </source>
</evidence>
<dbReference type="OrthoDB" id="8527468at2"/>